<proteinExistence type="predicted"/>
<name>A0A8T0NN10_PANVG</name>
<evidence type="ECO:0000313" key="1">
    <source>
        <dbReference type="EMBL" id="KAG2548234.1"/>
    </source>
</evidence>
<comment type="caution">
    <text evidence="1">The sequence shown here is derived from an EMBL/GenBank/DDBJ whole genome shotgun (WGS) entry which is preliminary data.</text>
</comment>
<reference evidence="1" key="1">
    <citation type="submission" date="2020-05" db="EMBL/GenBank/DDBJ databases">
        <title>WGS assembly of Panicum virgatum.</title>
        <authorList>
            <person name="Lovell J.T."/>
            <person name="Jenkins J."/>
            <person name="Shu S."/>
            <person name="Juenger T.E."/>
            <person name="Schmutz J."/>
        </authorList>
    </citation>
    <scope>NUCLEOTIDE SEQUENCE</scope>
    <source>
        <strain evidence="1">AP13</strain>
    </source>
</reference>
<keyword evidence="2" id="KW-1185">Reference proteome</keyword>
<dbReference type="EMBL" id="CM029053">
    <property type="protein sequence ID" value="KAG2548234.1"/>
    <property type="molecule type" value="Genomic_DNA"/>
</dbReference>
<organism evidence="1 2">
    <name type="scientific">Panicum virgatum</name>
    <name type="common">Blackwell switchgrass</name>
    <dbReference type="NCBI Taxonomy" id="38727"/>
    <lineage>
        <taxon>Eukaryota</taxon>
        <taxon>Viridiplantae</taxon>
        <taxon>Streptophyta</taxon>
        <taxon>Embryophyta</taxon>
        <taxon>Tracheophyta</taxon>
        <taxon>Spermatophyta</taxon>
        <taxon>Magnoliopsida</taxon>
        <taxon>Liliopsida</taxon>
        <taxon>Poales</taxon>
        <taxon>Poaceae</taxon>
        <taxon>PACMAD clade</taxon>
        <taxon>Panicoideae</taxon>
        <taxon>Panicodae</taxon>
        <taxon>Paniceae</taxon>
        <taxon>Panicinae</taxon>
        <taxon>Panicum</taxon>
        <taxon>Panicum sect. Hiantes</taxon>
    </lineage>
</organism>
<evidence type="ECO:0000313" key="2">
    <source>
        <dbReference type="Proteomes" id="UP000823388"/>
    </source>
</evidence>
<protein>
    <submittedName>
        <fullName evidence="1">Uncharacterized protein</fullName>
    </submittedName>
</protein>
<gene>
    <name evidence="1" type="ORF">PVAP13_9KG154385</name>
</gene>
<accession>A0A8T0NN10</accession>
<dbReference type="Proteomes" id="UP000823388">
    <property type="component" value="Chromosome 9K"/>
</dbReference>
<sequence>MFGIKQSMHTCVKSSINHQAKNLRAVILFACAQWDLNTTSCTEGEESLDFSTKYPMKYSHGESSNKLSYLAFWRRLPPYGLSTLIDLREGYHSY</sequence>
<dbReference type="AlphaFoldDB" id="A0A8T0NN10"/>